<sequence>MSTLSVHRHGSISWSYGRVRRIVCVCARVRISREPIYVLRSTLREWRVSIYASSHPACTRITLDMLINVYDKPEFVLEITFHVSKLDDRTLKVATGRRVTTSGSAVGCRAHAREHSHAHTRARETSPIDACGRVHTRTRDRPDRSPDRYRLCVPSKWPCIGDAEPYVWGRGFRRPAVLRYFRAASTAAR</sequence>
<proteinExistence type="predicted"/>
<evidence type="ECO:0000313" key="2">
    <source>
        <dbReference type="Proteomes" id="UP000299102"/>
    </source>
</evidence>
<reference evidence="1 2" key="1">
    <citation type="journal article" date="2019" name="Commun. Biol.">
        <title>The bagworm genome reveals a unique fibroin gene that provides high tensile strength.</title>
        <authorList>
            <person name="Kono N."/>
            <person name="Nakamura H."/>
            <person name="Ohtoshi R."/>
            <person name="Tomita M."/>
            <person name="Numata K."/>
            <person name="Arakawa K."/>
        </authorList>
    </citation>
    <scope>NUCLEOTIDE SEQUENCE [LARGE SCALE GENOMIC DNA]</scope>
</reference>
<dbReference type="Proteomes" id="UP000299102">
    <property type="component" value="Unassembled WGS sequence"/>
</dbReference>
<keyword evidence="2" id="KW-1185">Reference proteome</keyword>
<comment type="caution">
    <text evidence="1">The sequence shown here is derived from an EMBL/GenBank/DDBJ whole genome shotgun (WGS) entry which is preliminary data.</text>
</comment>
<dbReference type="EMBL" id="BGZK01000801">
    <property type="protein sequence ID" value="GBP60987.1"/>
    <property type="molecule type" value="Genomic_DNA"/>
</dbReference>
<name>A0A4C1XFF2_EUMVA</name>
<protein>
    <submittedName>
        <fullName evidence="1">Uncharacterized protein</fullName>
    </submittedName>
</protein>
<evidence type="ECO:0000313" key="1">
    <source>
        <dbReference type="EMBL" id="GBP60987.1"/>
    </source>
</evidence>
<gene>
    <name evidence="1" type="ORF">EVAR_51752_1</name>
</gene>
<accession>A0A4C1XFF2</accession>
<dbReference type="AlphaFoldDB" id="A0A4C1XFF2"/>
<organism evidence="1 2">
    <name type="scientific">Eumeta variegata</name>
    <name type="common">Bagworm moth</name>
    <name type="synonym">Eumeta japonica</name>
    <dbReference type="NCBI Taxonomy" id="151549"/>
    <lineage>
        <taxon>Eukaryota</taxon>
        <taxon>Metazoa</taxon>
        <taxon>Ecdysozoa</taxon>
        <taxon>Arthropoda</taxon>
        <taxon>Hexapoda</taxon>
        <taxon>Insecta</taxon>
        <taxon>Pterygota</taxon>
        <taxon>Neoptera</taxon>
        <taxon>Endopterygota</taxon>
        <taxon>Lepidoptera</taxon>
        <taxon>Glossata</taxon>
        <taxon>Ditrysia</taxon>
        <taxon>Tineoidea</taxon>
        <taxon>Psychidae</taxon>
        <taxon>Oiketicinae</taxon>
        <taxon>Eumeta</taxon>
    </lineage>
</organism>